<dbReference type="PANTHER" id="PTHR43004:SF19">
    <property type="entry name" value="BINDING MONOOXYGENASE, PUTATIVE (JCVI)-RELATED"/>
    <property type="match status" value="1"/>
</dbReference>
<evidence type="ECO:0000313" key="10">
    <source>
        <dbReference type="Proteomes" id="UP000799439"/>
    </source>
</evidence>
<gene>
    <name evidence="9" type="ORF">K461DRAFT_283759</name>
</gene>
<reference evidence="9" key="1">
    <citation type="journal article" date="2020" name="Stud. Mycol.">
        <title>101 Dothideomycetes genomes: a test case for predicting lifestyles and emergence of pathogens.</title>
        <authorList>
            <person name="Haridas S."/>
            <person name="Albert R."/>
            <person name="Binder M."/>
            <person name="Bloem J."/>
            <person name="Labutti K."/>
            <person name="Salamov A."/>
            <person name="Andreopoulos B."/>
            <person name="Baker S."/>
            <person name="Barry K."/>
            <person name="Bills G."/>
            <person name="Bluhm B."/>
            <person name="Cannon C."/>
            <person name="Castanera R."/>
            <person name="Culley D."/>
            <person name="Daum C."/>
            <person name="Ezra D."/>
            <person name="Gonzalez J."/>
            <person name="Henrissat B."/>
            <person name="Kuo A."/>
            <person name="Liang C."/>
            <person name="Lipzen A."/>
            <person name="Lutzoni F."/>
            <person name="Magnuson J."/>
            <person name="Mondo S."/>
            <person name="Nolan M."/>
            <person name="Ohm R."/>
            <person name="Pangilinan J."/>
            <person name="Park H.-J."/>
            <person name="Ramirez L."/>
            <person name="Alfaro M."/>
            <person name="Sun H."/>
            <person name="Tritt A."/>
            <person name="Yoshinaga Y."/>
            <person name="Zwiers L.-H."/>
            <person name="Turgeon B."/>
            <person name="Goodwin S."/>
            <person name="Spatafora J."/>
            <person name="Crous P."/>
            <person name="Grigoriev I."/>
        </authorList>
    </citation>
    <scope>NUCLEOTIDE SEQUENCE</scope>
    <source>
        <strain evidence="9">CBS 260.36</strain>
    </source>
</reference>
<evidence type="ECO:0000259" key="7">
    <source>
        <dbReference type="Pfam" id="PF01494"/>
    </source>
</evidence>
<evidence type="ECO:0000256" key="4">
    <source>
        <dbReference type="ARBA" id="ARBA00022827"/>
    </source>
</evidence>
<feature type="compositionally biased region" description="Basic residues" evidence="6">
    <location>
        <begin position="1"/>
        <end position="10"/>
    </location>
</feature>
<dbReference type="Pfam" id="PF07976">
    <property type="entry name" value="Phe_hydrox_dim"/>
    <property type="match status" value="1"/>
</dbReference>
<keyword evidence="3" id="KW-0285">Flavoprotein</keyword>
<keyword evidence="10" id="KW-1185">Reference proteome</keyword>
<evidence type="ECO:0000256" key="6">
    <source>
        <dbReference type="SAM" id="MobiDB-lite"/>
    </source>
</evidence>
<dbReference type="SUPFAM" id="SSF52833">
    <property type="entry name" value="Thioredoxin-like"/>
    <property type="match status" value="1"/>
</dbReference>
<feature type="domain" description="FAD-binding" evidence="7">
    <location>
        <begin position="37"/>
        <end position="411"/>
    </location>
</feature>
<dbReference type="AlphaFoldDB" id="A0A9P4JC56"/>
<dbReference type="SUPFAM" id="SSF51905">
    <property type="entry name" value="FAD/NAD(P)-binding domain"/>
    <property type="match status" value="1"/>
</dbReference>
<evidence type="ECO:0000259" key="8">
    <source>
        <dbReference type="Pfam" id="PF07976"/>
    </source>
</evidence>
<dbReference type="InterPro" id="IPR036188">
    <property type="entry name" value="FAD/NAD-bd_sf"/>
</dbReference>
<feature type="compositionally biased region" description="Pro residues" evidence="6">
    <location>
        <begin position="21"/>
        <end position="30"/>
    </location>
</feature>
<comment type="cofactor">
    <cofactor evidence="1">
        <name>FAD</name>
        <dbReference type="ChEBI" id="CHEBI:57692"/>
    </cofactor>
</comment>
<evidence type="ECO:0000256" key="2">
    <source>
        <dbReference type="ARBA" id="ARBA00007801"/>
    </source>
</evidence>
<dbReference type="Gene3D" id="3.50.50.60">
    <property type="entry name" value="FAD/NAD(P)-binding domain"/>
    <property type="match status" value="1"/>
</dbReference>
<sequence>MHMQFHHHGYRPGSPPAIATHPPPPPFTPPTSLPAQVDVLIIGAGPAGLVCATQLSRFPSVTVALAEAKSGPLRVGQADGIQCRSIEMFCAFGFHERVLRESYWVNETVFWRPGEGEGTERAVKEGITRAGRIRDVERGLSEMPHVILNQARIHDFWLDAMGKGPRPLAPVYGRRLVEVKRGGEGDYPVTVVVEAEGKTETVRAKYVVGCDGARSAVRSTLGMALQGEAANVAWGVMDVLCVTTFPDIRFKCVVHSKEHGSMIIIPREGGYLVRLYIELDSTVPEGQRLDKGSITADTLIAAARGILAPYTMDVKEVAWWSVYEIGQRICTRFDDAVQADGGPARHPRVFIAGDACHTHSPKAGQGMNVGMQDGWNLGWKLGSVLSGIAQPELLETYNTERHAVAKELIDFDKELTGKLHSKNGDSGVDHAEFQRYFTRSGRYTAGLGYSYTDSSITALSRTREYQHLATGFPVGERFHSAPLVRFWDGKPAQLGHAVVADGRWRLFIFNDGSLPFESSSSSSTNSVSKPQSRIVHLSNYLLSSATSPIHIYTPPGSDNDATIEALFILQQPHAVVQTALLGPDISLPALFTPQTGPFALNNPHKVFCDEEPHYNIWGATGPWESVYKTRDISREHGAVVIVRPDGYVAGVCGLDLDQGRHVFLEEFFAGFMVSRT</sequence>
<dbReference type="Gene3D" id="3.30.9.10">
    <property type="entry name" value="D-Amino Acid Oxidase, subunit A, domain 2"/>
    <property type="match status" value="1"/>
</dbReference>
<accession>A0A9P4JC56</accession>
<dbReference type="CDD" id="cd02979">
    <property type="entry name" value="PHOX_C"/>
    <property type="match status" value="1"/>
</dbReference>
<dbReference type="InterPro" id="IPR036249">
    <property type="entry name" value="Thioredoxin-like_sf"/>
</dbReference>
<dbReference type="Gene3D" id="3.40.30.20">
    <property type="match status" value="1"/>
</dbReference>
<dbReference type="SUPFAM" id="SSF54373">
    <property type="entry name" value="FAD-linked reductases, C-terminal domain"/>
    <property type="match status" value="1"/>
</dbReference>
<dbReference type="Proteomes" id="UP000799439">
    <property type="component" value="Unassembled WGS sequence"/>
</dbReference>
<dbReference type="GO" id="GO:0016709">
    <property type="term" value="F:oxidoreductase activity, acting on paired donors, with incorporation or reduction of molecular oxygen, NAD(P)H as one donor, and incorporation of one atom of oxygen"/>
    <property type="evidence" value="ECO:0007669"/>
    <property type="project" value="UniProtKB-ARBA"/>
</dbReference>
<evidence type="ECO:0000256" key="3">
    <source>
        <dbReference type="ARBA" id="ARBA00022630"/>
    </source>
</evidence>
<dbReference type="InterPro" id="IPR038220">
    <property type="entry name" value="PHOX_C_sf"/>
</dbReference>
<comment type="similarity">
    <text evidence="2">Belongs to the PheA/TfdB FAD monooxygenase family.</text>
</comment>
<dbReference type="OrthoDB" id="1716816at2759"/>
<dbReference type="InterPro" id="IPR012941">
    <property type="entry name" value="Phe_hydrox_C_dim_dom"/>
</dbReference>
<feature type="region of interest" description="Disordered" evidence="6">
    <location>
        <begin position="1"/>
        <end position="30"/>
    </location>
</feature>
<evidence type="ECO:0000256" key="5">
    <source>
        <dbReference type="ARBA" id="ARBA00023002"/>
    </source>
</evidence>
<dbReference type="Pfam" id="PF01494">
    <property type="entry name" value="FAD_binding_3"/>
    <property type="match status" value="1"/>
</dbReference>
<dbReference type="GO" id="GO:0071949">
    <property type="term" value="F:FAD binding"/>
    <property type="evidence" value="ECO:0007669"/>
    <property type="project" value="InterPro"/>
</dbReference>
<proteinExistence type="inferred from homology"/>
<protein>
    <submittedName>
        <fullName evidence="9">Phenol 2-monooxygenase</fullName>
    </submittedName>
</protein>
<dbReference type="InterPro" id="IPR002938">
    <property type="entry name" value="FAD-bd"/>
</dbReference>
<dbReference type="PRINTS" id="PR00420">
    <property type="entry name" value="RNGMNOXGNASE"/>
</dbReference>
<dbReference type="NCBIfam" id="NF006144">
    <property type="entry name" value="PRK08294.1"/>
    <property type="match status" value="1"/>
</dbReference>
<dbReference type="PANTHER" id="PTHR43004">
    <property type="entry name" value="TRK SYSTEM POTASSIUM UPTAKE PROTEIN"/>
    <property type="match status" value="1"/>
</dbReference>
<keyword evidence="4" id="KW-0274">FAD</keyword>
<keyword evidence="5" id="KW-0560">Oxidoreductase</keyword>
<name>A0A9P4JC56_9PEZI</name>
<feature type="domain" description="Phenol hydroxylase-like C-terminal dimerisation" evidence="8">
    <location>
        <begin position="450"/>
        <end position="675"/>
    </location>
</feature>
<comment type="caution">
    <text evidence="9">The sequence shown here is derived from an EMBL/GenBank/DDBJ whole genome shotgun (WGS) entry which is preliminary data.</text>
</comment>
<evidence type="ECO:0000256" key="1">
    <source>
        <dbReference type="ARBA" id="ARBA00001974"/>
    </source>
</evidence>
<organism evidence="9 10">
    <name type="scientific">Myriangium duriaei CBS 260.36</name>
    <dbReference type="NCBI Taxonomy" id="1168546"/>
    <lineage>
        <taxon>Eukaryota</taxon>
        <taxon>Fungi</taxon>
        <taxon>Dikarya</taxon>
        <taxon>Ascomycota</taxon>
        <taxon>Pezizomycotina</taxon>
        <taxon>Dothideomycetes</taxon>
        <taxon>Dothideomycetidae</taxon>
        <taxon>Myriangiales</taxon>
        <taxon>Myriangiaceae</taxon>
        <taxon>Myriangium</taxon>
    </lineage>
</organism>
<dbReference type="EMBL" id="ML996081">
    <property type="protein sequence ID" value="KAF2156940.1"/>
    <property type="molecule type" value="Genomic_DNA"/>
</dbReference>
<evidence type="ECO:0000313" key="9">
    <source>
        <dbReference type="EMBL" id="KAF2156940.1"/>
    </source>
</evidence>
<dbReference type="InterPro" id="IPR050641">
    <property type="entry name" value="RIFMO-like"/>
</dbReference>